<evidence type="ECO:0000313" key="2">
    <source>
        <dbReference type="Proteomes" id="UP000004394"/>
    </source>
</evidence>
<dbReference type="BioCyc" id="PMAR862515-HMP:GMOO-1419-MONOMER"/>
<comment type="caution">
    <text evidence="1">The sequence shown here is derived from an EMBL/GenBank/DDBJ whole genome shotgun (WGS) entry which is preliminary data.</text>
</comment>
<evidence type="ECO:0000313" key="1">
    <source>
        <dbReference type="EMBL" id="EFM01666.1"/>
    </source>
</evidence>
<sequence length="45" mass="5306">MTRANAICTGSHERFGIRENRGKVTDGAEYMENKTNRKEKHRWLI</sequence>
<dbReference type="EMBL" id="AEEI01000047">
    <property type="protein sequence ID" value="EFM01666.1"/>
    <property type="molecule type" value="Genomic_DNA"/>
</dbReference>
<reference evidence="1" key="1">
    <citation type="submission" date="2010-07" db="EMBL/GenBank/DDBJ databases">
        <authorList>
            <person name="Muzny D."/>
            <person name="Qin X."/>
            <person name="Deng J."/>
            <person name="Jiang H."/>
            <person name="Liu Y."/>
            <person name="Qu J."/>
            <person name="Song X.-Z."/>
            <person name="Zhang L."/>
            <person name="Thornton R."/>
            <person name="Coyle M."/>
            <person name="Francisco L."/>
            <person name="Jackson L."/>
            <person name="Javaid M."/>
            <person name="Korchina V."/>
            <person name="Kovar C."/>
            <person name="Mata R."/>
            <person name="Mathew T."/>
            <person name="Ngo R."/>
            <person name="Nguyen L."/>
            <person name="Nguyen N."/>
            <person name="Okwuonu G."/>
            <person name="Ongeri F."/>
            <person name="Pham C."/>
            <person name="Simmons D."/>
            <person name="Wilczek-Boney K."/>
            <person name="Hale W."/>
            <person name="Jakkamsetti A."/>
            <person name="Pham P."/>
            <person name="Ruth R."/>
            <person name="San Lucas F."/>
            <person name="Warren J."/>
            <person name="Zhang J."/>
            <person name="Zhao Z."/>
            <person name="Zhou C."/>
            <person name="Zhu D."/>
            <person name="Lee S."/>
            <person name="Bess C."/>
            <person name="Blankenburg K."/>
            <person name="Forbes L."/>
            <person name="Fu Q."/>
            <person name="Gubbala S."/>
            <person name="Hirani K."/>
            <person name="Jayaseelan J.C."/>
            <person name="Lara F."/>
            <person name="Munidasa M."/>
            <person name="Palculict T."/>
            <person name="Patil S."/>
            <person name="Pu L.-L."/>
            <person name="Saada N."/>
            <person name="Tang L."/>
            <person name="Weissenberger G."/>
            <person name="Zhu Y."/>
            <person name="Hemphill L."/>
            <person name="Shang Y."/>
            <person name="Youmans B."/>
            <person name="Ayvaz T."/>
            <person name="Ross M."/>
            <person name="Santibanez J."/>
            <person name="Aqrawi P."/>
            <person name="Gross S."/>
            <person name="Joshi V."/>
            <person name="Fowler G."/>
            <person name="Nazareth L."/>
            <person name="Reid J."/>
            <person name="Worley K."/>
            <person name="Petrosino J."/>
            <person name="Highlander S."/>
            <person name="Gibbs R."/>
        </authorList>
    </citation>
    <scope>NUCLEOTIDE SEQUENCE [LARGE SCALE GENOMIC DNA]</scope>
    <source>
        <strain evidence="1">DSM 16973</strain>
    </source>
</reference>
<dbReference type="HOGENOM" id="CLU_3203530_0_0_10"/>
<dbReference type="Proteomes" id="UP000004394">
    <property type="component" value="Unassembled WGS sequence"/>
</dbReference>
<accession>E0NT94</accession>
<gene>
    <name evidence="1" type="ORF">HMPREF0658_1396</name>
</gene>
<protein>
    <submittedName>
        <fullName evidence="1">Uncharacterized protein</fullName>
    </submittedName>
</protein>
<keyword evidence="2" id="KW-1185">Reference proteome</keyword>
<name>E0NT94_9BACT</name>
<organism evidence="1 2">
    <name type="scientific">Hoylesella marshii DSM 16973 = JCM 13450</name>
    <dbReference type="NCBI Taxonomy" id="862515"/>
    <lineage>
        <taxon>Bacteria</taxon>
        <taxon>Pseudomonadati</taxon>
        <taxon>Bacteroidota</taxon>
        <taxon>Bacteroidia</taxon>
        <taxon>Bacteroidales</taxon>
        <taxon>Prevotellaceae</taxon>
        <taxon>Hoylesella</taxon>
    </lineage>
</organism>
<proteinExistence type="predicted"/>
<dbReference type="AlphaFoldDB" id="E0NT94"/>